<evidence type="ECO:0000313" key="2">
    <source>
        <dbReference type="Proteomes" id="UP001234297"/>
    </source>
</evidence>
<proteinExistence type="predicted"/>
<dbReference type="Proteomes" id="UP001234297">
    <property type="component" value="Chromosome 9"/>
</dbReference>
<accession>A0ACC2KHW1</accession>
<comment type="caution">
    <text evidence="1">The sequence shown here is derived from an EMBL/GenBank/DDBJ whole genome shotgun (WGS) entry which is preliminary data.</text>
</comment>
<protein>
    <submittedName>
        <fullName evidence="1">Uncharacterized protein</fullName>
    </submittedName>
</protein>
<organism evidence="1 2">
    <name type="scientific">Persea americana</name>
    <name type="common">Avocado</name>
    <dbReference type="NCBI Taxonomy" id="3435"/>
    <lineage>
        <taxon>Eukaryota</taxon>
        <taxon>Viridiplantae</taxon>
        <taxon>Streptophyta</taxon>
        <taxon>Embryophyta</taxon>
        <taxon>Tracheophyta</taxon>
        <taxon>Spermatophyta</taxon>
        <taxon>Magnoliopsida</taxon>
        <taxon>Magnoliidae</taxon>
        <taxon>Laurales</taxon>
        <taxon>Lauraceae</taxon>
        <taxon>Persea</taxon>
    </lineage>
</organism>
<evidence type="ECO:0000313" key="1">
    <source>
        <dbReference type="EMBL" id="KAJ8620597.1"/>
    </source>
</evidence>
<keyword evidence="2" id="KW-1185">Reference proteome</keyword>
<name>A0ACC2KHW1_PERAE</name>
<dbReference type="EMBL" id="CM056817">
    <property type="protein sequence ID" value="KAJ8620597.1"/>
    <property type="molecule type" value="Genomic_DNA"/>
</dbReference>
<gene>
    <name evidence="1" type="ORF">MRB53_029126</name>
</gene>
<reference evidence="1 2" key="1">
    <citation type="journal article" date="2022" name="Hortic Res">
        <title>A haplotype resolved chromosomal level avocado genome allows analysis of novel avocado genes.</title>
        <authorList>
            <person name="Nath O."/>
            <person name="Fletcher S.J."/>
            <person name="Hayward A."/>
            <person name="Shaw L.M."/>
            <person name="Masouleh A.K."/>
            <person name="Furtado A."/>
            <person name="Henry R.J."/>
            <person name="Mitter N."/>
        </authorList>
    </citation>
    <scope>NUCLEOTIDE SEQUENCE [LARGE SCALE GENOMIC DNA]</scope>
    <source>
        <strain evidence="2">cv. Hass</strain>
    </source>
</reference>
<sequence length="222" mass="25266">MANLAFTPTLYSFGLEEKTRFFYFLKAFPADDPDLRVKPDMSLSLTLDRTYRYCCCFKKTRVMIPCVFFSSSDDNTMLHYCSRQKLGLFFGGGEKYPKSPLSPEDLQQRIEGDYKLHKPRVRWQRDGPDLQGLEEDGDSSSVDGGGGPPFRPRSLQAGVRAVLQAHLRVDHGPSRSDRIVREAGQGLGRVKELFDSRLHISAWCQDILARPAWAKVVEMQKK</sequence>